<gene>
    <name evidence="2" type="ORF">sm9_1166</name>
</gene>
<dbReference type="RefSeq" id="WP_058739226.1">
    <property type="nucleotide sequence ID" value="NZ_CP011266.1"/>
</dbReference>
<dbReference type="PROSITE" id="PS50005">
    <property type="entry name" value="TPR"/>
    <property type="match status" value="1"/>
</dbReference>
<dbReference type="InterPro" id="IPR019734">
    <property type="entry name" value="TPR_rpt"/>
</dbReference>
<evidence type="ECO:0000313" key="2">
    <source>
        <dbReference type="EMBL" id="ALT68950.1"/>
    </source>
</evidence>
<evidence type="ECO:0000313" key="3">
    <source>
        <dbReference type="Proteomes" id="UP000067738"/>
    </source>
</evidence>
<dbReference type="Gene3D" id="1.25.40.10">
    <property type="entry name" value="Tetratricopeptide repeat domain"/>
    <property type="match status" value="1"/>
</dbReference>
<dbReference type="Proteomes" id="UP000067738">
    <property type="component" value="Chromosome"/>
</dbReference>
<evidence type="ECO:0000256" key="1">
    <source>
        <dbReference type="PROSITE-ProRule" id="PRU00339"/>
    </source>
</evidence>
<name>A0A0U3DLW0_9EURY</name>
<dbReference type="GeneID" id="26736126"/>
<dbReference type="SUPFAM" id="SSF48452">
    <property type="entry name" value="TPR-like"/>
    <property type="match status" value="1"/>
</dbReference>
<keyword evidence="3" id="KW-1185">Reference proteome</keyword>
<reference evidence="2 3" key="1">
    <citation type="submission" date="2015-04" db="EMBL/GenBank/DDBJ databases">
        <title>The complete genome sequence of the rumen methanogen Methanobrevibacter millerae SM9.</title>
        <authorList>
            <person name="Leahy S.C."/>
            <person name="Kelly W.J."/>
            <person name="Pacheco D.M."/>
            <person name="Li D."/>
            <person name="Altermann E."/>
            <person name="Attwood G.T."/>
        </authorList>
    </citation>
    <scope>NUCLEOTIDE SEQUENCE [LARGE SCALE GENOMIC DNA]</scope>
    <source>
        <strain evidence="2 3">SM9</strain>
    </source>
</reference>
<accession>A0A0U3DLW0</accession>
<dbReference type="EMBL" id="CP011266">
    <property type="protein sequence ID" value="ALT68950.1"/>
    <property type="molecule type" value="Genomic_DNA"/>
</dbReference>
<sequence>MMAASIAANAKEIENQPVTLNNCGVEFAQEGNFEDALDCFLEAQCLAPDDPSIRKNIQICLEALDDD</sequence>
<dbReference type="PATRIC" id="fig|230361.4.peg.1205"/>
<keyword evidence="1" id="KW-0802">TPR repeat</keyword>
<dbReference type="KEGG" id="mmil:sm9_1166"/>
<organism evidence="2 3">
    <name type="scientific">Methanobrevibacter millerae</name>
    <dbReference type="NCBI Taxonomy" id="230361"/>
    <lineage>
        <taxon>Archaea</taxon>
        <taxon>Methanobacteriati</taxon>
        <taxon>Methanobacteriota</taxon>
        <taxon>Methanomada group</taxon>
        <taxon>Methanobacteria</taxon>
        <taxon>Methanobacteriales</taxon>
        <taxon>Methanobacteriaceae</taxon>
        <taxon>Methanobrevibacter</taxon>
    </lineage>
</organism>
<feature type="repeat" description="TPR" evidence="1">
    <location>
        <begin position="17"/>
        <end position="50"/>
    </location>
</feature>
<proteinExistence type="predicted"/>
<protein>
    <submittedName>
        <fullName evidence="2">TPR repeat-containing protein</fullName>
    </submittedName>
</protein>
<dbReference type="AlphaFoldDB" id="A0A0U3DLW0"/>
<dbReference type="InterPro" id="IPR011990">
    <property type="entry name" value="TPR-like_helical_dom_sf"/>
</dbReference>